<reference evidence="2" key="1">
    <citation type="submission" date="2015-04" db="UniProtKB">
        <authorList>
            <consortium name="EnsemblPlants"/>
        </authorList>
    </citation>
    <scope>IDENTIFICATION</scope>
    <source>
        <strain evidence="2">SL10</strain>
    </source>
</reference>
<proteinExistence type="predicted"/>
<organism evidence="2">
    <name type="scientific">Oryza nivara</name>
    <name type="common">Indian wild rice</name>
    <name type="synonym">Oryza sativa f. spontanea</name>
    <dbReference type="NCBI Taxonomy" id="4536"/>
    <lineage>
        <taxon>Eukaryota</taxon>
        <taxon>Viridiplantae</taxon>
        <taxon>Streptophyta</taxon>
        <taxon>Embryophyta</taxon>
        <taxon>Tracheophyta</taxon>
        <taxon>Spermatophyta</taxon>
        <taxon>Magnoliopsida</taxon>
        <taxon>Liliopsida</taxon>
        <taxon>Poales</taxon>
        <taxon>Poaceae</taxon>
        <taxon>BOP clade</taxon>
        <taxon>Oryzoideae</taxon>
        <taxon>Oryzeae</taxon>
        <taxon>Oryzinae</taxon>
        <taxon>Oryza</taxon>
    </lineage>
</organism>
<reference evidence="2" key="2">
    <citation type="submission" date="2018-04" db="EMBL/GenBank/DDBJ databases">
        <title>OnivRS2 (Oryza nivara Reference Sequence Version 2).</title>
        <authorList>
            <person name="Zhang J."/>
            <person name="Kudrna D."/>
            <person name="Lee S."/>
            <person name="Talag J."/>
            <person name="Rajasekar S."/>
            <person name="Welchert J."/>
            <person name="Hsing Y.-I."/>
            <person name="Wing R.A."/>
        </authorList>
    </citation>
    <scope>NUCLEOTIDE SEQUENCE [LARGE SCALE GENOMIC DNA]</scope>
    <source>
        <strain evidence="2">SL10</strain>
    </source>
</reference>
<dbReference type="HOGENOM" id="CLU_1716190_0_0_1"/>
<keyword evidence="3" id="KW-1185">Reference proteome</keyword>
<feature type="compositionally biased region" description="Basic and acidic residues" evidence="1">
    <location>
        <begin position="67"/>
        <end position="81"/>
    </location>
</feature>
<name>A0A0E0IHC8_ORYNI</name>
<protein>
    <submittedName>
        <fullName evidence="2">Uncharacterized protein</fullName>
    </submittedName>
</protein>
<evidence type="ECO:0000313" key="2">
    <source>
        <dbReference type="EnsemblPlants" id="ONIVA09G03830.1"/>
    </source>
</evidence>
<dbReference type="Proteomes" id="UP000006591">
    <property type="component" value="Chromosome 9"/>
</dbReference>
<sequence>MAASAAHIQGGDRRTWSSRLARRGSGEWCEAQDMTRLASTCSACRAAPLSEGGRPHPWPWLATAHPPAERQQDGLEVEWRPRRVATARRPRRVASSRRSDVRSHGFELERTQRDPKAETGDYDYTISLDYSVARGCIIRHQHETLSETKVEEG</sequence>
<evidence type="ECO:0000313" key="3">
    <source>
        <dbReference type="Proteomes" id="UP000006591"/>
    </source>
</evidence>
<dbReference type="Gramene" id="ONIVA09G03830.1">
    <property type="protein sequence ID" value="ONIVA09G03830.1"/>
    <property type="gene ID" value="ONIVA09G03830"/>
</dbReference>
<feature type="compositionally biased region" description="Basic residues" evidence="1">
    <location>
        <begin position="82"/>
        <end position="95"/>
    </location>
</feature>
<accession>A0A0E0IHC8</accession>
<dbReference type="EnsemblPlants" id="ONIVA09G03830.1">
    <property type="protein sequence ID" value="ONIVA09G03830.1"/>
    <property type="gene ID" value="ONIVA09G03830"/>
</dbReference>
<feature type="compositionally biased region" description="Basic and acidic residues" evidence="1">
    <location>
        <begin position="97"/>
        <end position="119"/>
    </location>
</feature>
<evidence type="ECO:0000256" key="1">
    <source>
        <dbReference type="SAM" id="MobiDB-lite"/>
    </source>
</evidence>
<feature type="region of interest" description="Disordered" evidence="1">
    <location>
        <begin position="51"/>
        <end position="120"/>
    </location>
</feature>
<dbReference type="AlphaFoldDB" id="A0A0E0IHC8"/>